<keyword evidence="5" id="KW-1185">Reference proteome</keyword>
<dbReference type="InterPro" id="IPR016176">
    <property type="entry name" value="Cbl-dep_enz_cat"/>
</dbReference>
<dbReference type="InterPro" id="IPR006099">
    <property type="entry name" value="MeMalonylCoA_mutase_a/b_cat"/>
</dbReference>
<evidence type="ECO:0000256" key="2">
    <source>
        <dbReference type="ARBA" id="ARBA00023235"/>
    </source>
</evidence>
<organism evidence="4 5">
    <name type="scientific">Ilumatobacter coccineus (strain NBRC 103263 / KCTC 29153 / YM16-304)</name>
    <dbReference type="NCBI Taxonomy" id="1313172"/>
    <lineage>
        <taxon>Bacteria</taxon>
        <taxon>Bacillati</taxon>
        <taxon>Actinomycetota</taxon>
        <taxon>Acidimicrobiia</taxon>
        <taxon>Acidimicrobiales</taxon>
        <taxon>Ilumatobacteraceae</taxon>
        <taxon>Ilumatobacter</taxon>
    </lineage>
</organism>
<dbReference type="Pfam" id="PF01642">
    <property type="entry name" value="MM_CoA_mutase"/>
    <property type="match status" value="1"/>
</dbReference>
<evidence type="ECO:0000313" key="4">
    <source>
        <dbReference type="EMBL" id="BAN01983.1"/>
    </source>
</evidence>
<dbReference type="GO" id="GO:0004494">
    <property type="term" value="F:methylmalonyl-CoA mutase activity"/>
    <property type="evidence" value="ECO:0007669"/>
    <property type="project" value="UniProtKB-EC"/>
</dbReference>
<dbReference type="PANTHER" id="PTHR48101:SF1">
    <property type="entry name" value="METHYLMALONYL-COA MUTASE, LARGE SUBUNIT"/>
    <property type="match status" value="1"/>
</dbReference>
<dbReference type="SUPFAM" id="SSF51703">
    <property type="entry name" value="Cobalamin (vitamin B12)-dependent enzymes"/>
    <property type="match status" value="1"/>
</dbReference>
<dbReference type="InterPro" id="IPR006098">
    <property type="entry name" value="MMCoA_mutase_a_cat"/>
</dbReference>
<dbReference type="PANTHER" id="PTHR48101">
    <property type="entry name" value="METHYLMALONYL-COA MUTASE, MITOCHONDRIAL-RELATED"/>
    <property type="match status" value="1"/>
</dbReference>
<proteinExistence type="predicted"/>
<dbReference type="KEGG" id="aym:YM304_16690"/>
<comment type="subunit">
    <text evidence="1">Heterodimer of an alpha and a beta chain.</text>
</comment>
<dbReference type="Proteomes" id="UP000011863">
    <property type="component" value="Chromosome"/>
</dbReference>
<dbReference type="NCBIfam" id="TIGR00641">
    <property type="entry name" value="acid_CoA_mut_N"/>
    <property type="match status" value="1"/>
</dbReference>
<evidence type="ECO:0000313" key="5">
    <source>
        <dbReference type="Proteomes" id="UP000011863"/>
    </source>
</evidence>
<sequence length="545" mass="60426">MSEPTNREIWEEAFGASRIREQDYSTMSGIPLEPVYGPDDGEFPGQYPYTRGPHASMYRSKLWTMRMFAGFGTAEDTNNRFKEILKAGGGGLSTAFDMPTLLGLDSDDPMALGEVGRCGVAVDSLADMEDLYADIDLGEITTSMTINSPAAPIFAMYIAQAEKSGVNRVRLGGTLQNDILKEYQAQKEFVFPPRQSMRLVRDTIQFTAAEMPRWNSISISGYHIREAGSTAAEELAFTIANGFAYVELALQAGLPIDTFAPRLSFFFNAHIDFFEEIAKLRAARRIWARWMKERYGAESAKSMQLRFHTQTAGVSLTAQQPEVNIVRTAIEALAGVLGGTQSLHTNSMDEALALPTEKSARIALRTQQVIAHETNVTHVADPLGGSYFVEELTDEMERQAEEIFSKLDEFGDGSILEGVIRGIDENWFQGRLADSAYELERKFNAGERVIVGVSDFLEGNDDTMDILQITNEDEQRQRARLDTVKHDRDSEAVEKVLARLAQEAADPEVNLMPTLIEASHVYATLGEIMSTLAGVFGRHTEVPII</sequence>
<protein>
    <submittedName>
        <fullName evidence="4">Isobutyryl-CoA mutase large subunit</fullName>
    </submittedName>
</protein>
<evidence type="ECO:0000256" key="1">
    <source>
        <dbReference type="ARBA" id="ARBA00011870"/>
    </source>
</evidence>
<dbReference type="Gene3D" id="3.20.20.240">
    <property type="entry name" value="Methylmalonyl-CoA mutase"/>
    <property type="match status" value="1"/>
</dbReference>
<dbReference type="RefSeq" id="WP_015441230.1">
    <property type="nucleotide sequence ID" value="NC_020520.1"/>
</dbReference>
<reference evidence="4 5" key="1">
    <citation type="journal article" date="2013" name="Int. J. Syst. Evol. Microbiol.">
        <title>Ilumatobacter nonamiense sp. nov. and Ilumatobacter coccineum sp. nov., isolated from seashore sand.</title>
        <authorList>
            <person name="Matsumoto A."/>
            <person name="Kasai H."/>
            <person name="Matsuo Y."/>
            <person name="Shizuri Y."/>
            <person name="Ichikawa N."/>
            <person name="Fujita N."/>
            <person name="Omura S."/>
            <person name="Takahashi Y."/>
        </authorList>
    </citation>
    <scope>NUCLEOTIDE SEQUENCE [LARGE SCALE GENOMIC DNA]</scope>
    <source>
        <strain evidence="5">NBRC 103263 / KCTC 29153 / YM16-304</strain>
    </source>
</reference>
<keyword evidence="2" id="KW-0413">Isomerase</keyword>
<feature type="domain" description="Methylmalonyl-CoA mutase alpha/beta chain catalytic" evidence="3">
    <location>
        <begin position="26"/>
        <end position="538"/>
    </location>
</feature>
<accession>A0A6C7E6D7</accession>
<name>A0A6C7E6D7_ILUCY</name>
<dbReference type="EMBL" id="AP012057">
    <property type="protein sequence ID" value="BAN01983.1"/>
    <property type="molecule type" value="Genomic_DNA"/>
</dbReference>
<dbReference type="GO" id="GO:0031419">
    <property type="term" value="F:cobalamin binding"/>
    <property type="evidence" value="ECO:0007669"/>
    <property type="project" value="UniProtKB-KW"/>
</dbReference>
<dbReference type="AlphaFoldDB" id="A0A6C7E6D7"/>
<gene>
    <name evidence="4" type="primary">icmA</name>
    <name evidence="4" type="ORF">YM304_16690</name>
</gene>
<evidence type="ECO:0000259" key="3">
    <source>
        <dbReference type="Pfam" id="PF01642"/>
    </source>
</evidence>
<dbReference type="OrthoDB" id="9762378at2"/>